<dbReference type="Proteomes" id="UP000637720">
    <property type="component" value="Unassembled WGS sequence"/>
</dbReference>
<accession>A0A8J3F8Q9</accession>
<keyword evidence="2" id="KW-1185">Reference proteome</keyword>
<comment type="caution">
    <text evidence="1">The sequence shown here is derived from an EMBL/GenBank/DDBJ whole genome shotgun (WGS) entry which is preliminary data.</text>
</comment>
<protein>
    <submittedName>
        <fullName evidence="1">Uncharacterized protein</fullName>
    </submittedName>
</protein>
<reference evidence="1" key="1">
    <citation type="journal article" date="2014" name="Int. J. Syst. Evol. Microbiol.">
        <title>Complete genome sequence of Corynebacterium casei LMG S-19264T (=DSM 44701T), isolated from a smear-ripened cheese.</title>
        <authorList>
            <consortium name="US DOE Joint Genome Institute (JGI-PGF)"/>
            <person name="Walter F."/>
            <person name="Albersmeier A."/>
            <person name="Kalinowski J."/>
            <person name="Ruckert C."/>
        </authorList>
    </citation>
    <scope>NUCLEOTIDE SEQUENCE</scope>
    <source>
        <strain evidence="1">JCM 14719</strain>
    </source>
</reference>
<dbReference type="RefSeq" id="WP_054671645.1">
    <property type="nucleotide sequence ID" value="NZ_BMOF01000005.1"/>
</dbReference>
<evidence type="ECO:0000313" key="2">
    <source>
        <dbReference type="Proteomes" id="UP000637720"/>
    </source>
</evidence>
<sequence length="64" mass="6893">MNVPVTKSIVAVITTQPSRATGGVPVLVAKSRDEMAHMASLLENILDAMAHELAEDVMVLVKHR</sequence>
<reference evidence="1" key="2">
    <citation type="submission" date="2020-09" db="EMBL/GenBank/DDBJ databases">
        <authorList>
            <person name="Sun Q."/>
            <person name="Ohkuma M."/>
        </authorList>
    </citation>
    <scope>NUCLEOTIDE SEQUENCE</scope>
    <source>
        <strain evidence="1">JCM 14719</strain>
    </source>
</reference>
<evidence type="ECO:0000313" key="1">
    <source>
        <dbReference type="EMBL" id="GGJ94045.1"/>
    </source>
</evidence>
<gene>
    <name evidence="1" type="ORF">GCM10007043_04760</name>
</gene>
<dbReference type="EMBL" id="BMOF01000005">
    <property type="protein sequence ID" value="GGJ94045.1"/>
    <property type="molecule type" value="Genomic_DNA"/>
</dbReference>
<dbReference type="AlphaFoldDB" id="A0A8J3F8Q9"/>
<organism evidence="1 2">
    <name type="scientific">Calditerricola satsumensis</name>
    <dbReference type="NCBI Taxonomy" id="373054"/>
    <lineage>
        <taxon>Bacteria</taxon>
        <taxon>Bacillati</taxon>
        <taxon>Bacillota</taxon>
        <taxon>Bacilli</taxon>
        <taxon>Bacillales</taxon>
        <taxon>Bacillaceae</taxon>
        <taxon>Calditerricola</taxon>
    </lineage>
</organism>
<dbReference type="InterPro" id="IPR054055">
    <property type="entry name" value="YpzH"/>
</dbReference>
<dbReference type="Pfam" id="PF21835">
    <property type="entry name" value="YIEGIA_cap"/>
    <property type="match status" value="1"/>
</dbReference>
<proteinExistence type="predicted"/>
<name>A0A8J3F8Q9_9BACI</name>